<evidence type="ECO:0000256" key="3">
    <source>
        <dbReference type="ARBA" id="ARBA00022692"/>
    </source>
</evidence>
<evidence type="ECO:0000256" key="1">
    <source>
        <dbReference type="ARBA" id="ARBA00004141"/>
    </source>
</evidence>
<proteinExistence type="inferred from homology"/>
<evidence type="ECO:0000256" key="6">
    <source>
        <dbReference type="RuleBase" id="RU363053"/>
    </source>
</evidence>
<evidence type="ECO:0000256" key="7">
    <source>
        <dbReference type="SAM" id="MobiDB-lite"/>
    </source>
</evidence>
<comment type="similarity">
    <text evidence="2 6">Belongs to the peroxisomal membrane protein PXMP2/4 family.</text>
</comment>
<organism evidence="8 9">
    <name type="scientific">Purpureocillium lavendulum</name>
    <dbReference type="NCBI Taxonomy" id="1247861"/>
    <lineage>
        <taxon>Eukaryota</taxon>
        <taxon>Fungi</taxon>
        <taxon>Dikarya</taxon>
        <taxon>Ascomycota</taxon>
        <taxon>Pezizomycotina</taxon>
        <taxon>Sordariomycetes</taxon>
        <taxon>Hypocreomycetidae</taxon>
        <taxon>Hypocreales</taxon>
        <taxon>Ophiocordycipitaceae</taxon>
        <taxon>Purpureocillium</taxon>
    </lineage>
</organism>
<keyword evidence="5 6" id="KW-0472">Membrane</keyword>
<evidence type="ECO:0000256" key="5">
    <source>
        <dbReference type="ARBA" id="ARBA00023136"/>
    </source>
</evidence>
<dbReference type="EMBL" id="JAQHRD010000004">
    <property type="protein sequence ID" value="KAJ6442206.1"/>
    <property type="molecule type" value="Genomic_DNA"/>
</dbReference>
<accession>A0AB34FU60</accession>
<keyword evidence="9" id="KW-1185">Reference proteome</keyword>
<dbReference type="GO" id="GO:0005778">
    <property type="term" value="C:peroxisomal membrane"/>
    <property type="evidence" value="ECO:0007669"/>
    <property type="project" value="TreeGrafter"/>
</dbReference>
<reference evidence="8" key="1">
    <citation type="submission" date="2023-01" db="EMBL/GenBank/DDBJ databases">
        <title>The growth and conidiation of Purpureocillium lavendulum are regulated by nitrogen source and histone H3K14 acetylation.</title>
        <authorList>
            <person name="Tang P."/>
            <person name="Han J."/>
            <person name="Zhang C."/>
            <person name="Tang P."/>
            <person name="Qi F."/>
            <person name="Zhang K."/>
            <person name="Liang L."/>
        </authorList>
    </citation>
    <scope>NUCLEOTIDE SEQUENCE</scope>
    <source>
        <strain evidence="8">YMF1.00683</strain>
    </source>
</reference>
<dbReference type="PANTHER" id="PTHR11266:SF80">
    <property type="entry name" value="PEROXISOMAL MEMBRANE PROTEIN 2"/>
    <property type="match status" value="1"/>
</dbReference>
<feature type="region of interest" description="Disordered" evidence="7">
    <location>
        <begin position="92"/>
        <end position="124"/>
    </location>
</feature>
<evidence type="ECO:0000313" key="8">
    <source>
        <dbReference type="EMBL" id="KAJ6442206.1"/>
    </source>
</evidence>
<feature type="transmembrane region" description="Helical" evidence="6">
    <location>
        <begin position="136"/>
        <end position="154"/>
    </location>
</feature>
<dbReference type="AlphaFoldDB" id="A0AB34FU60"/>
<protein>
    <submittedName>
        <fullName evidence="8">Mpv17 / PMP22 family domain-containing protein</fullName>
    </submittedName>
</protein>
<dbReference type="InterPro" id="IPR007248">
    <property type="entry name" value="Mpv17_PMP22"/>
</dbReference>
<keyword evidence="3 6" id="KW-0812">Transmembrane</keyword>
<dbReference type="PANTHER" id="PTHR11266">
    <property type="entry name" value="PEROXISOMAL MEMBRANE PROTEIN 2, PXMP2 MPV17"/>
    <property type="match status" value="1"/>
</dbReference>
<feature type="compositionally biased region" description="Basic and acidic residues" evidence="7">
    <location>
        <begin position="111"/>
        <end position="123"/>
    </location>
</feature>
<gene>
    <name evidence="8" type="ORF">O9K51_05759</name>
</gene>
<feature type="transmembrane region" description="Helical" evidence="6">
    <location>
        <begin position="202"/>
        <end position="220"/>
    </location>
</feature>
<dbReference type="Proteomes" id="UP001163105">
    <property type="component" value="Unassembled WGS sequence"/>
</dbReference>
<evidence type="ECO:0000256" key="2">
    <source>
        <dbReference type="ARBA" id="ARBA00006824"/>
    </source>
</evidence>
<feature type="transmembrane region" description="Helical" evidence="6">
    <location>
        <begin position="174"/>
        <end position="196"/>
    </location>
</feature>
<evidence type="ECO:0000313" key="9">
    <source>
        <dbReference type="Proteomes" id="UP001163105"/>
    </source>
</evidence>
<comment type="caution">
    <text evidence="8">The sequence shown here is derived from an EMBL/GenBank/DDBJ whole genome shotgun (WGS) entry which is preliminary data.</text>
</comment>
<dbReference type="Pfam" id="PF04117">
    <property type="entry name" value="Mpv17_PMP22"/>
    <property type="match status" value="1"/>
</dbReference>
<evidence type="ECO:0000256" key="4">
    <source>
        <dbReference type="ARBA" id="ARBA00022989"/>
    </source>
</evidence>
<name>A0AB34FU60_9HYPO</name>
<comment type="subcellular location">
    <subcellularLocation>
        <location evidence="1">Membrane</location>
        <topology evidence="1">Multi-pass membrane protein</topology>
    </subcellularLocation>
</comment>
<sequence>MATCNSVTVVTGGKTSPLEIMDVSVVSATKQAVVLNGLSSVVAQAISVYQSQSFGAIDLVAFTQFLVYTALTTPPNHKWQQWLEFVFPTQTPVRPGHKPSTKAANGSSENGPRRRDEQQKGEEPTTLNIANTVAKFLLDQTLGAAVNTVLFICLMDYMKTSSFANARTNLEKDFWPMLFAGYKVWPFVCLLNLTIVPFEYRILVGSTAGLAWGVYINLMYA</sequence>
<keyword evidence="4 6" id="KW-1133">Transmembrane helix</keyword>